<dbReference type="HOGENOM" id="CLU_056023_0_0_1"/>
<dbReference type="OMA" id="GPAQNFP"/>
<evidence type="ECO:0000313" key="4">
    <source>
        <dbReference type="Proteomes" id="UP000030104"/>
    </source>
</evidence>
<dbReference type="Gene3D" id="3.40.50.720">
    <property type="entry name" value="NAD(P)-binding Rossmann-like Domain"/>
    <property type="match status" value="1"/>
</dbReference>
<gene>
    <name evidence="3" type="ORF">PITC_035610</name>
</gene>
<evidence type="ECO:0000256" key="1">
    <source>
        <dbReference type="RuleBase" id="RU363097"/>
    </source>
</evidence>
<reference evidence="3 4" key="1">
    <citation type="journal article" date="2015" name="Mol. Plant Microbe Interact.">
        <title>Genome, transcriptome, and functional analyses of Penicillium expansum provide new insights into secondary metabolism and pathogenicity.</title>
        <authorList>
            <person name="Ballester A.R."/>
            <person name="Marcet-Houben M."/>
            <person name="Levin E."/>
            <person name="Sela N."/>
            <person name="Selma-Lazaro C."/>
            <person name="Carmona L."/>
            <person name="Wisniewski M."/>
            <person name="Droby S."/>
            <person name="Gonzalez-Candelas L."/>
            <person name="Gabaldon T."/>
        </authorList>
    </citation>
    <scope>NUCLEOTIDE SEQUENCE [LARGE SCALE GENOMIC DNA]</scope>
    <source>
        <strain evidence="3 4">PHI-1</strain>
    </source>
</reference>
<name>A0A0A2LB48_PENIT</name>
<dbReference type="GO" id="GO:0035336">
    <property type="term" value="P:long-chain fatty-acyl-CoA metabolic process"/>
    <property type="evidence" value="ECO:0007669"/>
    <property type="project" value="TreeGrafter"/>
</dbReference>
<evidence type="ECO:0000259" key="2">
    <source>
        <dbReference type="Pfam" id="PF07993"/>
    </source>
</evidence>
<dbReference type="AlphaFoldDB" id="A0A0A2LB48"/>
<organism evidence="3 4">
    <name type="scientific">Penicillium italicum</name>
    <name type="common">Blue mold</name>
    <dbReference type="NCBI Taxonomy" id="40296"/>
    <lineage>
        <taxon>Eukaryota</taxon>
        <taxon>Fungi</taxon>
        <taxon>Dikarya</taxon>
        <taxon>Ascomycota</taxon>
        <taxon>Pezizomycotina</taxon>
        <taxon>Eurotiomycetes</taxon>
        <taxon>Eurotiomycetidae</taxon>
        <taxon>Eurotiales</taxon>
        <taxon>Aspergillaceae</taxon>
        <taxon>Penicillium</taxon>
    </lineage>
</organism>
<dbReference type="GO" id="GO:0080019">
    <property type="term" value="F:alcohol-forming very long-chain fatty acyl-CoA reductase activity"/>
    <property type="evidence" value="ECO:0007669"/>
    <property type="project" value="InterPro"/>
</dbReference>
<keyword evidence="1" id="KW-0521">NADP</keyword>
<protein>
    <recommendedName>
        <fullName evidence="1">Fatty acyl-CoA reductase</fullName>
        <ecNumber evidence="1">1.2.1.84</ecNumber>
    </recommendedName>
</protein>
<keyword evidence="1" id="KW-0560">Oxidoreductase</keyword>
<dbReference type="SUPFAM" id="SSF51735">
    <property type="entry name" value="NAD(P)-binding Rossmann-fold domains"/>
    <property type="match status" value="1"/>
</dbReference>
<dbReference type="PANTHER" id="PTHR11011">
    <property type="entry name" value="MALE STERILITY PROTEIN 2-RELATED"/>
    <property type="match status" value="1"/>
</dbReference>
<comment type="caution">
    <text evidence="3">The sequence shown here is derived from an EMBL/GenBank/DDBJ whole genome shotgun (WGS) entry which is preliminary data.</text>
</comment>
<proteinExistence type="inferred from homology"/>
<sequence>MWDYYNDKTIFITGGTGFLGTAIVYRLLTQTSVRHVYMLCRGGIGKLQSKWTQSLSSATVEKLLGTNRITVMDGDILSPDLGISQKDLSILRQEVNVIIHSASSINLAKSLDKLSEVITGASERVAGLALTCPGLNRFVYVSTVYSNSYLPPTGEGIQVKIKEEIYDPNPNDHPDVMKEWAQVQQTGSSDAYEAHDFPWSYAYAKNLTERLLIHMFAQSGFKDKLLIVRPSVIGPAQNFPVPGYTVPLSSPTTLLAAMVALIPGGVVTIATKAVGQVSQLFIDEVPVDVVVDRLLAHLAMATTGCVHAVSGKRAQPQFIKWWDSAVSLRRLPRNIDLNWKDLDWKSKEQHRLARFYVILGAYFEFYEDKTIALGQNPLVESCKELQLFNKLNYGEQLQSRTEDIYFVMNHVAESDERARRVIKQFYRGSMKAKI</sequence>
<accession>A0A0A2LB48</accession>
<keyword evidence="4" id="KW-1185">Reference proteome</keyword>
<comment type="function">
    <text evidence="1">Catalyzes the reduction of fatty acyl-CoA to fatty alcohols.</text>
</comment>
<dbReference type="PhylomeDB" id="A0A0A2LB48"/>
<dbReference type="GO" id="GO:0102965">
    <property type="term" value="F:alcohol-forming long-chain fatty acyl-CoA reductase activity"/>
    <property type="evidence" value="ECO:0007669"/>
    <property type="project" value="UniProtKB-EC"/>
</dbReference>
<feature type="domain" description="Thioester reductase (TE)" evidence="2">
    <location>
        <begin position="12"/>
        <end position="292"/>
    </location>
</feature>
<keyword evidence="1" id="KW-0443">Lipid metabolism</keyword>
<dbReference type="InterPro" id="IPR036291">
    <property type="entry name" value="NAD(P)-bd_dom_sf"/>
</dbReference>
<dbReference type="Proteomes" id="UP000030104">
    <property type="component" value="Unassembled WGS sequence"/>
</dbReference>
<dbReference type="PANTHER" id="PTHR11011:SF45">
    <property type="entry name" value="FATTY ACYL-COA REDUCTASE CG8306-RELATED"/>
    <property type="match status" value="1"/>
</dbReference>
<dbReference type="EC" id="1.2.1.84" evidence="1"/>
<dbReference type="EMBL" id="JQGA01000771">
    <property type="protein sequence ID" value="KGO73845.1"/>
    <property type="molecule type" value="Genomic_DNA"/>
</dbReference>
<dbReference type="InterPro" id="IPR013120">
    <property type="entry name" value="FAR_NAD-bd"/>
</dbReference>
<dbReference type="STRING" id="40296.A0A0A2LB48"/>
<dbReference type="GO" id="GO:0005777">
    <property type="term" value="C:peroxisome"/>
    <property type="evidence" value="ECO:0007669"/>
    <property type="project" value="TreeGrafter"/>
</dbReference>
<evidence type="ECO:0000313" key="3">
    <source>
        <dbReference type="EMBL" id="KGO73845.1"/>
    </source>
</evidence>
<dbReference type="OrthoDB" id="429813at2759"/>
<dbReference type="InterPro" id="IPR026055">
    <property type="entry name" value="FAR"/>
</dbReference>
<comment type="similarity">
    <text evidence="1">Belongs to the fatty acyl-CoA reductase family.</text>
</comment>
<dbReference type="Pfam" id="PF07993">
    <property type="entry name" value="NAD_binding_4"/>
    <property type="match status" value="1"/>
</dbReference>
<comment type="catalytic activity">
    <reaction evidence="1">
        <text>a long-chain fatty acyl-CoA + 2 NADPH + 2 H(+) = a long-chain primary fatty alcohol + 2 NADP(+) + CoA</text>
        <dbReference type="Rhea" id="RHEA:52716"/>
        <dbReference type="ChEBI" id="CHEBI:15378"/>
        <dbReference type="ChEBI" id="CHEBI:57287"/>
        <dbReference type="ChEBI" id="CHEBI:57783"/>
        <dbReference type="ChEBI" id="CHEBI:58349"/>
        <dbReference type="ChEBI" id="CHEBI:77396"/>
        <dbReference type="ChEBI" id="CHEBI:83139"/>
        <dbReference type="EC" id="1.2.1.84"/>
    </reaction>
</comment>
<keyword evidence="1" id="KW-0444">Lipid biosynthesis</keyword>